<sequence length="275" mass="30037">MSHAGDEAIDNQPSSIIEVRGLCNRFGRHVVHENLDLDLYKGEILGVVGGSGTGKSVLLRSIVGLNRPSAGSIRVFGKDLDELSDVQRSETEQRFGVLFQRGALFTSLNLVQNIALPLIEHCDLSRSDAEELARMKLALTGLPADSALKYPSELSGGMVKRAALARSLAMDPEILFLDEPTAGLDPIGAAAFDRLIVTLRDALGLTVFLVTHDLDTLYTSCNRVAVLSQKKVLVADHIEKVAKTDDPWVQEYFHGPRGRAASYAFRAQDQSRLRE</sequence>
<evidence type="ECO:0000256" key="3">
    <source>
        <dbReference type="ARBA" id="ARBA00022840"/>
    </source>
</evidence>
<reference evidence="5" key="1">
    <citation type="journal article" date="2015" name="Nature">
        <title>Complex archaea that bridge the gap between prokaryotes and eukaryotes.</title>
        <authorList>
            <person name="Spang A."/>
            <person name="Saw J.H."/>
            <person name="Jorgensen S.L."/>
            <person name="Zaremba-Niedzwiedzka K."/>
            <person name="Martijn J."/>
            <person name="Lind A.E."/>
            <person name="van Eijk R."/>
            <person name="Schleper C."/>
            <person name="Guy L."/>
            <person name="Ettema T.J."/>
        </authorList>
    </citation>
    <scope>NUCLEOTIDE SEQUENCE</scope>
</reference>
<dbReference type="SUPFAM" id="SSF52540">
    <property type="entry name" value="P-loop containing nucleoside triphosphate hydrolases"/>
    <property type="match status" value="1"/>
</dbReference>
<evidence type="ECO:0000256" key="2">
    <source>
        <dbReference type="ARBA" id="ARBA00022741"/>
    </source>
</evidence>
<dbReference type="InterPro" id="IPR003439">
    <property type="entry name" value="ABC_transporter-like_ATP-bd"/>
</dbReference>
<dbReference type="AlphaFoldDB" id="A0A0F9LG63"/>
<dbReference type="GO" id="GO:0005524">
    <property type="term" value="F:ATP binding"/>
    <property type="evidence" value="ECO:0007669"/>
    <property type="project" value="UniProtKB-KW"/>
</dbReference>
<dbReference type="GO" id="GO:0016887">
    <property type="term" value="F:ATP hydrolysis activity"/>
    <property type="evidence" value="ECO:0007669"/>
    <property type="project" value="InterPro"/>
</dbReference>
<dbReference type="InterPro" id="IPR003593">
    <property type="entry name" value="AAA+_ATPase"/>
</dbReference>
<accession>A0A0F9LG63</accession>
<dbReference type="PANTHER" id="PTHR43023">
    <property type="entry name" value="PROTEIN TRIGALACTOSYLDIACYLGLYCEROL 3, CHLOROPLASTIC"/>
    <property type="match status" value="1"/>
</dbReference>
<dbReference type="SMART" id="SM00382">
    <property type="entry name" value="AAA"/>
    <property type="match status" value="1"/>
</dbReference>
<dbReference type="PROSITE" id="PS50893">
    <property type="entry name" value="ABC_TRANSPORTER_2"/>
    <property type="match status" value="1"/>
</dbReference>
<dbReference type="EMBL" id="LAZR01011146">
    <property type="protein sequence ID" value="KKM63185.1"/>
    <property type="molecule type" value="Genomic_DNA"/>
</dbReference>
<dbReference type="Gene3D" id="3.40.50.300">
    <property type="entry name" value="P-loop containing nucleotide triphosphate hydrolases"/>
    <property type="match status" value="1"/>
</dbReference>
<name>A0A0F9LG63_9ZZZZ</name>
<keyword evidence="3" id="KW-0067">ATP-binding</keyword>
<dbReference type="Pfam" id="PF00005">
    <property type="entry name" value="ABC_tran"/>
    <property type="match status" value="1"/>
</dbReference>
<gene>
    <name evidence="5" type="ORF">LCGC14_1514030</name>
</gene>
<proteinExistence type="predicted"/>
<dbReference type="PANTHER" id="PTHR43023:SF3">
    <property type="entry name" value="PROTEIN TRIGALACTOSYLDIACYLGLYCEROL 3, CHLOROPLASTIC"/>
    <property type="match status" value="1"/>
</dbReference>
<keyword evidence="1" id="KW-0813">Transport</keyword>
<organism evidence="5">
    <name type="scientific">marine sediment metagenome</name>
    <dbReference type="NCBI Taxonomy" id="412755"/>
    <lineage>
        <taxon>unclassified sequences</taxon>
        <taxon>metagenomes</taxon>
        <taxon>ecological metagenomes</taxon>
    </lineage>
</organism>
<keyword evidence="2" id="KW-0547">Nucleotide-binding</keyword>
<protein>
    <recommendedName>
        <fullName evidence="4">ABC transporter domain-containing protein</fullName>
    </recommendedName>
</protein>
<evidence type="ECO:0000313" key="5">
    <source>
        <dbReference type="EMBL" id="KKM63185.1"/>
    </source>
</evidence>
<comment type="caution">
    <text evidence="5">The sequence shown here is derived from an EMBL/GenBank/DDBJ whole genome shotgun (WGS) entry which is preliminary data.</text>
</comment>
<feature type="domain" description="ABC transporter" evidence="4">
    <location>
        <begin position="17"/>
        <end position="254"/>
    </location>
</feature>
<evidence type="ECO:0000256" key="1">
    <source>
        <dbReference type="ARBA" id="ARBA00022448"/>
    </source>
</evidence>
<dbReference type="InterPro" id="IPR027417">
    <property type="entry name" value="P-loop_NTPase"/>
</dbReference>
<evidence type="ECO:0000259" key="4">
    <source>
        <dbReference type="PROSITE" id="PS50893"/>
    </source>
</evidence>
<dbReference type="CDD" id="cd03261">
    <property type="entry name" value="ABC_Org_Solvent_Resistant"/>
    <property type="match status" value="1"/>
</dbReference>